<dbReference type="Pfam" id="PF16697">
    <property type="entry name" value="Yop-YscD_cpl"/>
    <property type="match status" value="1"/>
</dbReference>
<dbReference type="SUPFAM" id="SSF49879">
    <property type="entry name" value="SMAD/FHA domain"/>
    <property type="match status" value="1"/>
</dbReference>
<dbReference type="InterPro" id="IPR053946">
    <property type="entry name" value="YscD_ppl_3rd"/>
</dbReference>
<dbReference type="GeneID" id="302582270"/>
<accession>A0AB39IMV2</accession>
<dbReference type="RefSeq" id="WP_210177618.1">
    <property type="nucleotide sequence ID" value="NZ_CP162411.1"/>
</dbReference>
<reference evidence="5" key="1">
    <citation type="submission" date="2024-07" db="EMBL/GenBank/DDBJ databases">
        <authorList>
            <person name="Pedron J."/>
        </authorList>
    </citation>
    <scope>NUCLEOTIDE SEQUENCE</scope>
    <source>
        <strain evidence="5">A003-S1-M15</strain>
        <strain evidence="4">A642-S2-A17</strain>
    </source>
</reference>
<dbReference type="NCBIfam" id="TIGR02500">
    <property type="entry name" value="type_III_yscD"/>
    <property type="match status" value="1"/>
</dbReference>
<keyword evidence="1" id="KW-1133">Transmembrane helix</keyword>
<dbReference type="Gene3D" id="2.60.200.20">
    <property type="match status" value="1"/>
</dbReference>
<evidence type="ECO:0000313" key="4">
    <source>
        <dbReference type="EMBL" id="XDL12881.1"/>
    </source>
</evidence>
<gene>
    <name evidence="5" type="primary">sctD</name>
    <name evidence="4" type="ORF">LF923_0011655</name>
    <name evidence="5" type="ORF">LF929_011330</name>
</gene>
<dbReference type="EMBL" id="CP162411">
    <property type="protein sequence ID" value="XDL12881.1"/>
    <property type="molecule type" value="Genomic_DNA"/>
</dbReference>
<organism evidence="5">
    <name type="scientific">Dickeya oryzae</name>
    <dbReference type="NCBI Taxonomy" id="1240404"/>
    <lineage>
        <taxon>Bacteria</taxon>
        <taxon>Pseudomonadati</taxon>
        <taxon>Pseudomonadota</taxon>
        <taxon>Gammaproteobacteria</taxon>
        <taxon>Enterobacterales</taxon>
        <taxon>Pectobacteriaceae</taxon>
        <taxon>Dickeya</taxon>
    </lineage>
</organism>
<feature type="transmembrane region" description="Helical" evidence="1">
    <location>
        <begin position="158"/>
        <end position="180"/>
    </location>
</feature>
<feature type="domain" description="YscD cytoplasmic" evidence="2">
    <location>
        <begin position="5"/>
        <end position="95"/>
    </location>
</feature>
<dbReference type="CDD" id="cd00060">
    <property type="entry name" value="FHA"/>
    <property type="match status" value="1"/>
</dbReference>
<dbReference type="Pfam" id="PF21934">
    <property type="entry name" value="Yop-YscD_ppl_3rd"/>
    <property type="match status" value="1"/>
</dbReference>
<evidence type="ECO:0000256" key="1">
    <source>
        <dbReference type="SAM" id="Phobius"/>
    </source>
</evidence>
<evidence type="ECO:0000313" key="5">
    <source>
        <dbReference type="EMBL" id="XDL22899.1"/>
    </source>
</evidence>
<evidence type="ECO:0000259" key="2">
    <source>
        <dbReference type="Pfam" id="PF16697"/>
    </source>
</evidence>
<name>A0AB39IMV2_9GAMM</name>
<keyword evidence="1" id="KW-0812">Transmembrane</keyword>
<keyword evidence="1" id="KW-0472">Membrane</keyword>
<feature type="domain" description="YscD-like Bon-like" evidence="3">
    <location>
        <begin position="205"/>
        <end position="267"/>
    </location>
</feature>
<dbReference type="EMBL" id="CP162670">
    <property type="protein sequence ID" value="XDL22899.1"/>
    <property type="molecule type" value="Genomic_DNA"/>
</dbReference>
<dbReference type="InterPro" id="IPR032030">
    <property type="entry name" value="YscD_cytoplasmic_dom"/>
</dbReference>
<dbReference type="InterPro" id="IPR012843">
    <property type="entry name" value="YscD"/>
</dbReference>
<dbReference type="AlphaFoldDB" id="A0AB39IMV2"/>
<sequence length="327" mass="36007">MFELRVLTGLHRGAALPLIGTSWRIGSADEADMVLYDPGIREQHCLLEAAPGGWQVCVLDGPVSNSEGHTVEQSLRLPPGTPFAVGAIWLCVVSADTPWQDDTSATPPQDAAGHGRADIDAEINADMPAVDTDIVVNTRQSSVPEATTSRREKRRLPLWAKFSYLLLGVLLFMIVGSWMLQETAAMPPAPSPQDNRLPVGTLPQLNSTLHTMLTDRELERLVTLSQDNNRIVLSGALLPAQHTRLARMLAQFHQRYVTALQIENRTTEKTDALPFQIVQVTSGPKANIVTADGRRLFVGDEVDNLRLVSINDSQIEFRGKQQIKVNW</sequence>
<evidence type="ECO:0000259" key="3">
    <source>
        <dbReference type="Pfam" id="PF21934"/>
    </source>
</evidence>
<proteinExistence type="predicted"/>
<protein>
    <submittedName>
        <fullName evidence="5">Type III secretion system inner membrane ring subunit SctD</fullName>
    </submittedName>
</protein>
<dbReference type="InterPro" id="IPR008984">
    <property type="entry name" value="SMAD_FHA_dom_sf"/>
</dbReference>